<dbReference type="InterPro" id="IPR018108">
    <property type="entry name" value="MCP_transmembrane"/>
</dbReference>
<evidence type="ECO:0000256" key="7">
    <source>
        <dbReference type="ARBA" id="ARBA00023136"/>
    </source>
</evidence>
<evidence type="ECO:0000313" key="9">
    <source>
        <dbReference type="EMBL" id="EFJ05516.1"/>
    </source>
</evidence>
<name>D8TCW4_SELML</name>
<keyword evidence="5" id="KW-0677">Repeat</keyword>
<evidence type="ECO:0000256" key="8">
    <source>
        <dbReference type="RuleBase" id="RU368008"/>
    </source>
</evidence>
<comment type="subcellular location">
    <subcellularLocation>
        <location evidence="1 8">Membrane</location>
        <topology evidence="1 8">Multi-pass membrane protein</topology>
    </subcellularLocation>
</comment>
<dbReference type="GO" id="GO:0005743">
    <property type="term" value="C:mitochondrial inner membrane"/>
    <property type="evidence" value="ECO:0007669"/>
    <property type="project" value="InterPro"/>
</dbReference>
<dbReference type="GO" id="GO:0005471">
    <property type="term" value="F:ATP:ADP antiporter activity"/>
    <property type="evidence" value="ECO:0000318"/>
    <property type="project" value="GO_Central"/>
</dbReference>
<protein>
    <recommendedName>
        <fullName evidence="8">ADP/ATP translocase</fullName>
    </recommendedName>
    <alternativeName>
        <fullName evidence="8">ADP,ATP carrier protein</fullName>
    </alternativeName>
</protein>
<dbReference type="Proteomes" id="UP000001514">
    <property type="component" value="Unassembled WGS sequence"/>
</dbReference>
<dbReference type="SUPFAM" id="SSF103506">
    <property type="entry name" value="Mitochondrial carrier"/>
    <property type="match status" value="1"/>
</dbReference>
<evidence type="ECO:0000256" key="2">
    <source>
        <dbReference type="ARBA" id="ARBA00006375"/>
    </source>
</evidence>
<dbReference type="InParanoid" id="D8TCW4"/>
<dbReference type="eggNOG" id="KOG0749">
    <property type="taxonomic scope" value="Eukaryota"/>
</dbReference>
<dbReference type="GO" id="GO:1990544">
    <property type="term" value="P:mitochondrial ATP transmembrane transport"/>
    <property type="evidence" value="ECO:0007669"/>
    <property type="project" value="InterPro"/>
</dbReference>
<keyword evidence="6" id="KW-1133">Transmembrane helix</keyword>
<dbReference type="STRING" id="88036.D8TCW4"/>
<evidence type="ECO:0000256" key="3">
    <source>
        <dbReference type="ARBA" id="ARBA00022448"/>
    </source>
</evidence>
<evidence type="ECO:0000256" key="6">
    <source>
        <dbReference type="ARBA" id="ARBA00022989"/>
    </source>
</evidence>
<dbReference type="HOGENOM" id="CLU_732371_0_0_1"/>
<sequence length="378" mass="42440">MDRTVWTDVRHFLERNCNLAAMQELKVILYHEIFGSSSTFINIKDPALQLVEYGLAWLTNESQLELKNIDDFFSGRKQRWIRLEEPAVLRVLYHHFMTDSNSCQDMLISKGQGDHSKIGLGFEKLAAFGAAQELDGKLPAEFVREFLHQENKVLLRNDTFKVPGIYFETAKLERPCTGVDMEVTICVEKHAHDSSFPTVLLTGNAHWTGHLFLGQLLWASARPLRVTNEVKKACWHSSGRYSPNKKQKIEGAMQLLCGVIGAGGGSMFLKEWLVDTTWQMKNEAVPGMIVLCQERCCDLKGNFAASFFLGWSITIAAGLASRRMMMRSGEGAKYKSSMHALREIMAKEGVKSLFKGAGANILNGPDVKRRLSGLPSYT</sequence>
<evidence type="ECO:0000256" key="1">
    <source>
        <dbReference type="ARBA" id="ARBA00004141"/>
    </source>
</evidence>
<dbReference type="GO" id="GO:0140021">
    <property type="term" value="P:mitochondrial ADP transmembrane transport"/>
    <property type="evidence" value="ECO:0007669"/>
    <property type="project" value="InterPro"/>
</dbReference>
<proteinExistence type="inferred from homology"/>
<evidence type="ECO:0000256" key="5">
    <source>
        <dbReference type="ARBA" id="ARBA00022737"/>
    </source>
</evidence>
<dbReference type="PANTHER" id="PTHR45635:SF43">
    <property type="entry name" value="ADP_ATP TRANSLOCASE"/>
    <property type="match status" value="1"/>
</dbReference>
<gene>
    <name evidence="9" type="ORF">SELMODRAFT_431508</name>
</gene>
<keyword evidence="4" id="KW-0812">Transmembrane</keyword>
<evidence type="ECO:0000256" key="4">
    <source>
        <dbReference type="ARBA" id="ARBA00022692"/>
    </source>
</evidence>
<keyword evidence="7" id="KW-0472">Membrane</keyword>
<dbReference type="PANTHER" id="PTHR45635">
    <property type="entry name" value="ADP,ATP CARRIER PROTEIN 1-RELATED-RELATED"/>
    <property type="match status" value="1"/>
</dbReference>
<dbReference type="Pfam" id="PF00153">
    <property type="entry name" value="Mito_carr"/>
    <property type="match status" value="1"/>
</dbReference>
<dbReference type="InterPro" id="IPR023395">
    <property type="entry name" value="MCP_dom_sf"/>
</dbReference>
<dbReference type="KEGG" id="smo:SELMODRAFT_431508"/>
<reference evidence="9 10" key="1">
    <citation type="journal article" date="2011" name="Science">
        <title>The Selaginella genome identifies genetic changes associated with the evolution of vascular plants.</title>
        <authorList>
            <person name="Banks J.A."/>
            <person name="Nishiyama T."/>
            <person name="Hasebe M."/>
            <person name="Bowman J.L."/>
            <person name="Gribskov M."/>
            <person name="dePamphilis C."/>
            <person name="Albert V.A."/>
            <person name="Aono N."/>
            <person name="Aoyama T."/>
            <person name="Ambrose B.A."/>
            <person name="Ashton N.W."/>
            <person name="Axtell M.J."/>
            <person name="Barker E."/>
            <person name="Barker M.S."/>
            <person name="Bennetzen J.L."/>
            <person name="Bonawitz N.D."/>
            <person name="Chapple C."/>
            <person name="Cheng C."/>
            <person name="Correa L.G."/>
            <person name="Dacre M."/>
            <person name="DeBarry J."/>
            <person name="Dreyer I."/>
            <person name="Elias M."/>
            <person name="Engstrom E.M."/>
            <person name="Estelle M."/>
            <person name="Feng L."/>
            <person name="Finet C."/>
            <person name="Floyd S.K."/>
            <person name="Frommer W.B."/>
            <person name="Fujita T."/>
            <person name="Gramzow L."/>
            <person name="Gutensohn M."/>
            <person name="Harholt J."/>
            <person name="Hattori M."/>
            <person name="Heyl A."/>
            <person name="Hirai T."/>
            <person name="Hiwatashi Y."/>
            <person name="Ishikawa M."/>
            <person name="Iwata M."/>
            <person name="Karol K.G."/>
            <person name="Koehler B."/>
            <person name="Kolukisaoglu U."/>
            <person name="Kubo M."/>
            <person name="Kurata T."/>
            <person name="Lalonde S."/>
            <person name="Li K."/>
            <person name="Li Y."/>
            <person name="Litt A."/>
            <person name="Lyons E."/>
            <person name="Manning G."/>
            <person name="Maruyama T."/>
            <person name="Michael T.P."/>
            <person name="Mikami K."/>
            <person name="Miyazaki S."/>
            <person name="Morinaga S."/>
            <person name="Murata T."/>
            <person name="Mueller-Roeber B."/>
            <person name="Nelson D.R."/>
            <person name="Obara M."/>
            <person name="Oguri Y."/>
            <person name="Olmstead R.G."/>
            <person name="Onodera N."/>
            <person name="Petersen B.L."/>
            <person name="Pils B."/>
            <person name="Prigge M."/>
            <person name="Rensing S.A."/>
            <person name="Riano-Pachon D.M."/>
            <person name="Roberts A.W."/>
            <person name="Sato Y."/>
            <person name="Scheller H.V."/>
            <person name="Schulz B."/>
            <person name="Schulz C."/>
            <person name="Shakirov E.V."/>
            <person name="Shibagaki N."/>
            <person name="Shinohara N."/>
            <person name="Shippen D.E."/>
            <person name="Soerensen I."/>
            <person name="Sotooka R."/>
            <person name="Sugimoto N."/>
            <person name="Sugita M."/>
            <person name="Sumikawa N."/>
            <person name="Tanurdzic M."/>
            <person name="Theissen G."/>
            <person name="Ulvskov P."/>
            <person name="Wakazuki S."/>
            <person name="Weng J.K."/>
            <person name="Willats W.W."/>
            <person name="Wipf D."/>
            <person name="Wolf P.G."/>
            <person name="Yang L."/>
            <person name="Zimmer A.D."/>
            <person name="Zhu Q."/>
            <person name="Mitros T."/>
            <person name="Hellsten U."/>
            <person name="Loque D."/>
            <person name="Otillar R."/>
            <person name="Salamov A."/>
            <person name="Schmutz J."/>
            <person name="Shapiro H."/>
            <person name="Lindquist E."/>
            <person name="Lucas S."/>
            <person name="Rokhsar D."/>
            <person name="Grigoriev I.V."/>
        </authorList>
    </citation>
    <scope>NUCLEOTIDE SEQUENCE [LARGE SCALE GENOMIC DNA]</scope>
</reference>
<keyword evidence="10" id="KW-1185">Reference proteome</keyword>
<dbReference type="EMBL" id="GL377720">
    <property type="protein sequence ID" value="EFJ05516.1"/>
    <property type="molecule type" value="Genomic_DNA"/>
</dbReference>
<dbReference type="AlphaFoldDB" id="D8TCW4"/>
<comment type="subunit">
    <text evidence="8">Monomer.</text>
</comment>
<comment type="function">
    <text evidence="8">Catalyzes the exchange of ADP and ATP across the membrane.</text>
</comment>
<organism evidence="10">
    <name type="scientific">Selaginella moellendorffii</name>
    <name type="common">Spikemoss</name>
    <dbReference type="NCBI Taxonomy" id="88036"/>
    <lineage>
        <taxon>Eukaryota</taxon>
        <taxon>Viridiplantae</taxon>
        <taxon>Streptophyta</taxon>
        <taxon>Embryophyta</taxon>
        <taxon>Tracheophyta</taxon>
        <taxon>Lycopodiopsida</taxon>
        <taxon>Selaginellales</taxon>
        <taxon>Selaginellaceae</taxon>
        <taxon>Selaginella</taxon>
    </lineage>
</organism>
<dbReference type="InterPro" id="IPR002113">
    <property type="entry name" value="ADT_euk_type"/>
</dbReference>
<dbReference type="Gramene" id="EFJ05516">
    <property type="protein sequence ID" value="EFJ05516"/>
    <property type="gene ID" value="SELMODRAFT_431508"/>
</dbReference>
<dbReference type="Gene3D" id="1.50.40.10">
    <property type="entry name" value="Mitochondrial carrier domain"/>
    <property type="match status" value="1"/>
</dbReference>
<accession>D8TCW4</accession>
<keyword evidence="3 8" id="KW-0813">Transport</keyword>
<evidence type="ECO:0000313" key="10">
    <source>
        <dbReference type="Proteomes" id="UP000001514"/>
    </source>
</evidence>
<comment type="similarity">
    <text evidence="2 8">Belongs to the mitochondrial carrier (TC 2.A.29) family.</text>
</comment>